<keyword evidence="4" id="KW-0732">Signal</keyword>
<name>A0A433TC59_ELYCH</name>
<dbReference type="OrthoDB" id="6147017at2759"/>
<evidence type="ECO:0000256" key="3">
    <source>
        <dbReference type="ARBA" id="ARBA00022525"/>
    </source>
</evidence>
<keyword evidence="6" id="KW-1185">Reference proteome</keyword>
<dbReference type="EMBL" id="RQTK01000468">
    <property type="protein sequence ID" value="RUS79149.1"/>
    <property type="molecule type" value="Genomic_DNA"/>
</dbReference>
<evidence type="ECO:0000256" key="2">
    <source>
        <dbReference type="ARBA" id="ARBA00007236"/>
    </source>
</evidence>
<dbReference type="GO" id="GO:0005576">
    <property type="term" value="C:extracellular region"/>
    <property type="evidence" value="ECO:0007669"/>
    <property type="project" value="UniProtKB-SubCell"/>
</dbReference>
<sequence>MQIRQRLVLQLVVKAARSQSGLSGFESAPRTVGKVCAWCKVLQTRTWPKHQLARELNSFLADSDYLSVMPEQGDFIPLPTGQPYSCPAATGSWWPRREINLRSTCPWTWEELDNGPDAYPRYIRQAKCMCQKCIDSTINRCQEIRQDVTIFRLTGCQDGLAVMQKSEVTVTLGCFCAAPEPNTRADDQRVNSPSME</sequence>
<dbReference type="Proteomes" id="UP000271974">
    <property type="component" value="Unassembled WGS sequence"/>
</dbReference>
<dbReference type="InterPro" id="IPR010345">
    <property type="entry name" value="IL-17_fam"/>
</dbReference>
<gene>
    <name evidence="5" type="ORF">EGW08_013096</name>
</gene>
<dbReference type="Gene3D" id="2.10.90.10">
    <property type="entry name" value="Cystine-knot cytokines"/>
    <property type="match status" value="1"/>
</dbReference>
<dbReference type="SUPFAM" id="SSF57501">
    <property type="entry name" value="Cystine-knot cytokines"/>
    <property type="match status" value="1"/>
</dbReference>
<comment type="similarity">
    <text evidence="2">Belongs to the IL-17 family.</text>
</comment>
<dbReference type="GO" id="GO:0005125">
    <property type="term" value="F:cytokine activity"/>
    <property type="evidence" value="ECO:0007669"/>
    <property type="project" value="InterPro"/>
</dbReference>
<evidence type="ECO:0000313" key="6">
    <source>
        <dbReference type="Proteomes" id="UP000271974"/>
    </source>
</evidence>
<proteinExistence type="inferred from homology"/>
<comment type="subcellular location">
    <subcellularLocation>
        <location evidence="1">Secreted</location>
    </subcellularLocation>
</comment>
<dbReference type="AlphaFoldDB" id="A0A433TC59"/>
<comment type="caution">
    <text evidence="5">The sequence shown here is derived from an EMBL/GenBank/DDBJ whole genome shotgun (WGS) entry which is preliminary data.</text>
</comment>
<evidence type="ECO:0000256" key="1">
    <source>
        <dbReference type="ARBA" id="ARBA00004613"/>
    </source>
</evidence>
<reference evidence="5 6" key="1">
    <citation type="submission" date="2019-01" db="EMBL/GenBank/DDBJ databases">
        <title>A draft genome assembly of the solar-powered sea slug Elysia chlorotica.</title>
        <authorList>
            <person name="Cai H."/>
            <person name="Li Q."/>
            <person name="Fang X."/>
            <person name="Li J."/>
            <person name="Curtis N.E."/>
            <person name="Altenburger A."/>
            <person name="Shibata T."/>
            <person name="Feng M."/>
            <person name="Maeda T."/>
            <person name="Schwartz J.A."/>
            <person name="Shigenobu S."/>
            <person name="Lundholm N."/>
            <person name="Nishiyama T."/>
            <person name="Yang H."/>
            <person name="Hasebe M."/>
            <person name="Li S."/>
            <person name="Pierce S.K."/>
            <person name="Wang J."/>
        </authorList>
    </citation>
    <scope>NUCLEOTIDE SEQUENCE [LARGE SCALE GENOMIC DNA]</scope>
    <source>
        <strain evidence="5">EC2010</strain>
        <tissue evidence="5">Whole organism of an adult</tissue>
    </source>
</reference>
<dbReference type="Pfam" id="PF06083">
    <property type="entry name" value="IL17"/>
    <property type="match status" value="1"/>
</dbReference>
<keyword evidence="3" id="KW-0964">Secreted</keyword>
<dbReference type="InterPro" id="IPR029034">
    <property type="entry name" value="Cystine-knot_cytokine"/>
</dbReference>
<evidence type="ECO:0000256" key="4">
    <source>
        <dbReference type="ARBA" id="ARBA00022729"/>
    </source>
</evidence>
<accession>A0A433TC59</accession>
<protein>
    <submittedName>
        <fullName evidence="5">Uncharacterized protein</fullName>
    </submittedName>
</protein>
<organism evidence="5 6">
    <name type="scientific">Elysia chlorotica</name>
    <name type="common">Eastern emerald elysia</name>
    <name type="synonym">Sea slug</name>
    <dbReference type="NCBI Taxonomy" id="188477"/>
    <lineage>
        <taxon>Eukaryota</taxon>
        <taxon>Metazoa</taxon>
        <taxon>Spiralia</taxon>
        <taxon>Lophotrochozoa</taxon>
        <taxon>Mollusca</taxon>
        <taxon>Gastropoda</taxon>
        <taxon>Heterobranchia</taxon>
        <taxon>Euthyneura</taxon>
        <taxon>Panpulmonata</taxon>
        <taxon>Sacoglossa</taxon>
        <taxon>Placobranchoidea</taxon>
        <taxon>Plakobranchidae</taxon>
        <taxon>Elysia</taxon>
    </lineage>
</organism>
<evidence type="ECO:0000313" key="5">
    <source>
        <dbReference type="EMBL" id="RUS79149.1"/>
    </source>
</evidence>